<proteinExistence type="predicted"/>
<evidence type="ECO:0000313" key="2">
    <source>
        <dbReference type="EMBL" id="KAJ5740401.1"/>
    </source>
</evidence>
<dbReference type="Proteomes" id="UP001215712">
    <property type="component" value="Unassembled WGS sequence"/>
</dbReference>
<comment type="caution">
    <text evidence="2">The sequence shown here is derived from an EMBL/GenBank/DDBJ whole genome shotgun (WGS) entry which is preliminary data.</text>
</comment>
<feature type="compositionally biased region" description="Pro residues" evidence="1">
    <location>
        <begin position="56"/>
        <end position="69"/>
    </location>
</feature>
<feature type="compositionally biased region" description="Pro residues" evidence="1">
    <location>
        <begin position="30"/>
        <end position="39"/>
    </location>
</feature>
<evidence type="ECO:0000313" key="3">
    <source>
        <dbReference type="Proteomes" id="UP001215712"/>
    </source>
</evidence>
<keyword evidence="3" id="KW-1185">Reference proteome</keyword>
<name>A0AAD6HW09_9EURO</name>
<organism evidence="2 3">
    <name type="scientific">Penicillium malachiteum</name>
    <dbReference type="NCBI Taxonomy" id="1324776"/>
    <lineage>
        <taxon>Eukaryota</taxon>
        <taxon>Fungi</taxon>
        <taxon>Dikarya</taxon>
        <taxon>Ascomycota</taxon>
        <taxon>Pezizomycotina</taxon>
        <taxon>Eurotiomycetes</taxon>
        <taxon>Eurotiomycetidae</taxon>
        <taxon>Eurotiales</taxon>
        <taxon>Aspergillaceae</taxon>
        <taxon>Penicillium</taxon>
    </lineage>
</organism>
<evidence type="ECO:0000256" key="1">
    <source>
        <dbReference type="SAM" id="MobiDB-lite"/>
    </source>
</evidence>
<feature type="compositionally biased region" description="Low complexity" evidence="1">
    <location>
        <begin position="40"/>
        <end position="55"/>
    </location>
</feature>
<sequence length="155" mass="16921">MGLLRTALIGGIAYKLGSRDSDKQSNNPSNYPPPPPPPQQYYDGGYPPQQYGQPPYGAPPYPPQGPPYDPRYGGYNYQGQSQGYGGYGANGGYAPPQQSSRGIQDTYANTSGPSQHAPPPYQQDPAQQSYQSYRDQNEKLPAYSQGQGYLPPRQK</sequence>
<accession>A0AAD6HW09</accession>
<feature type="compositionally biased region" description="Low complexity" evidence="1">
    <location>
        <begin position="70"/>
        <end position="81"/>
    </location>
</feature>
<dbReference type="EMBL" id="JAQJAN010000001">
    <property type="protein sequence ID" value="KAJ5740401.1"/>
    <property type="molecule type" value="Genomic_DNA"/>
</dbReference>
<reference evidence="2" key="2">
    <citation type="submission" date="2023-01" db="EMBL/GenBank/DDBJ databases">
        <authorList>
            <person name="Petersen C."/>
        </authorList>
    </citation>
    <scope>NUCLEOTIDE SEQUENCE</scope>
    <source>
        <strain evidence="2">IBT 17514</strain>
    </source>
</reference>
<gene>
    <name evidence="2" type="ORF">N7493_000273</name>
</gene>
<feature type="compositionally biased region" description="Gly residues" evidence="1">
    <location>
        <begin position="82"/>
        <end position="91"/>
    </location>
</feature>
<dbReference type="AlphaFoldDB" id="A0AAD6HW09"/>
<feature type="compositionally biased region" description="Low complexity" evidence="1">
    <location>
        <begin position="123"/>
        <end position="133"/>
    </location>
</feature>
<feature type="compositionally biased region" description="Polar residues" evidence="1">
    <location>
        <begin position="96"/>
        <end position="114"/>
    </location>
</feature>
<reference evidence="2" key="1">
    <citation type="journal article" date="2023" name="IMA Fungus">
        <title>Comparative genomic study of the Penicillium genus elucidates a diverse pangenome and 15 lateral gene transfer events.</title>
        <authorList>
            <person name="Petersen C."/>
            <person name="Sorensen T."/>
            <person name="Nielsen M.R."/>
            <person name="Sondergaard T.E."/>
            <person name="Sorensen J.L."/>
            <person name="Fitzpatrick D.A."/>
            <person name="Frisvad J.C."/>
            <person name="Nielsen K.L."/>
        </authorList>
    </citation>
    <scope>NUCLEOTIDE SEQUENCE</scope>
    <source>
        <strain evidence="2">IBT 17514</strain>
    </source>
</reference>
<feature type="region of interest" description="Disordered" evidence="1">
    <location>
        <begin position="15"/>
        <end position="155"/>
    </location>
</feature>
<protein>
    <submittedName>
        <fullName evidence="2">Uncharacterized protein</fullName>
    </submittedName>
</protein>